<dbReference type="InterPro" id="IPR051576">
    <property type="entry name" value="PX-Rho_GAP"/>
</dbReference>
<protein>
    <recommendedName>
        <fullName evidence="4">PX domain-containing protein</fullName>
    </recommendedName>
</protein>
<sequence length="183" mass="20664">MSHRLEKFPKIQEFPHFHYNCVRLVSPLSPLSPLSPFLPFSLPIQSALSIHPIVGDQSDQSVVCRVVSRHNSWTIRRSLQQFRSLDALLHACVVSRDFSLLSAPLARPDVAHYCRRLNDILVTSGLSCVSVLNWFESDESGNHIHCEESELNCRSVGAAFVVKHVETSRDLEFQVLECLEIGD</sequence>
<name>A0A7R9KCP3_9ACAR</name>
<feature type="non-terminal residue" evidence="2">
    <location>
        <position position="1"/>
    </location>
</feature>
<dbReference type="EMBL" id="OC854785">
    <property type="protein sequence ID" value="CAD7620349.1"/>
    <property type="molecule type" value="Genomic_DNA"/>
</dbReference>
<organism evidence="2">
    <name type="scientific">Medioppia subpectinata</name>
    <dbReference type="NCBI Taxonomy" id="1979941"/>
    <lineage>
        <taxon>Eukaryota</taxon>
        <taxon>Metazoa</taxon>
        <taxon>Ecdysozoa</taxon>
        <taxon>Arthropoda</taxon>
        <taxon>Chelicerata</taxon>
        <taxon>Arachnida</taxon>
        <taxon>Acari</taxon>
        <taxon>Acariformes</taxon>
        <taxon>Sarcoptiformes</taxon>
        <taxon>Oribatida</taxon>
        <taxon>Brachypylina</taxon>
        <taxon>Oppioidea</taxon>
        <taxon>Oppiidae</taxon>
        <taxon>Medioppia</taxon>
    </lineage>
</organism>
<dbReference type="PANTHER" id="PTHR15729:SF10">
    <property type="entry name" value="GTPASE-ACTIVATING PROTEIN CDGAPR"/>
    <property type="match status" value="1"/>
</dbReference>
<proteinExistence type="predicted"/>
<evidence type="ECO:0000313" key="3">
    <source>
        <dbReference type="Proteomes" id="UP000759131"/>
    </source>
</evidence>
<dbReference type="GO" id="GO:0005096">
    <property type="term" value="F:GTPase activator activity"/>
    <property type="evidence" value="ECO:0007669"/>
    <property type="project" value="UniProtKB-KW"/>
</dbReference>
<reference evidence="2" key="1">
    <citation type="submission" date="2020-11" db="EMBL/GenBank/DDBJ databases">
        <authorList>
            <person name="Tran Van P."/>
        </authorList>
    </citation>
    <scope>NUCLEOTIDE SEQUENCE</scope>
</reference>
<accession>A0A7R9KCP3</accession>
<evidence type="ECO:0008006" key="4">
    <source>
        <dbReference type="Google" id="ProtNLM"/>
    </source>
</evidence>
<dbReference type="GO" id="GO:0007264">
    <property type="term" value="P:small GTPase-mediated signal transduction"/>
    <property type="evidence" value="ECO:0007669"/>
    <property type="project" value="TreeGrafter"/>
</dbReference>
<keyword evidence="1" id="KW-0343">GTPase activation</keyword>
<evidence type="ECO:0000313" key="2">
    <source>
        <dbReference type="EMBL" id="CAD7620349.1"/>
    </source>
</evidence>
<dbReference type="EMBL" id="CAJPIZ010000210">
    <property type="protein sequence ID" value="CAG2100779.1"/>
    <property type="molecule type" value="Genomic_DNA"/>
</dbReference>
<dbReference type="OrthoDB" id="5873004at2759"/>
<dbReference type="Proteomes" id="UP000759131">
    <property type="component" value="Unassembled WGS sequence"/>
</dbReference>
<dbReference type="AlphaFoldDB" id="A0A7R9KCP3"/>
<gene>
    <name evidence="2" type="ORF">OSB1V03_LOCUS839</name>
</gene>
<dbReference type="PANTHER" id="PTHR15729">
    <property type="entry name" value="CDC42 GTPASE-ACTIVATING PROTEIN"/>
    <property type="match status" value="1"/>
</dbReference>
<evidence type="ECO:0000256" key="1">
    <source>
        <dbReference type="ARBA" id="ARBA00022468"/>
    </source>
</evidence>
<keyword evidence="3" id="KW-1185">Reference proteome</keyword>